<protein>
    <submittedName>
        <fullName evidence="1">Uncharacterized protein</fullName>
    </submittedName>
</protein>
<sequence length="79" mass="8651">MLYIHTKPTDLVHRMLQGRRQFQTLSFDLELNGLEVGVDSELSEPGGRVSDRVPLAKDKARSGSVLSLALAIARDTVSS</sequence>
<keyword evidence="2" id="KW-1185">Reference proteome</keyword>
<evidence type="ECO:0000313" key="2">
    <source>
        <dbReference type="Proteomes" id="UP000299102"/>
    </source>
</evidence>
<dbReference type="EMBL" id="BGZK01000804">
    <property type="protein sequence ID" value="GBP61097.1"/>
    <property type="molecule type" value="Genomic_DNA"/>
</dbReference>
<reference evidence="1 2" key="1">
    <citation type="journal article" date="2019" name="Commun. Biol.">
        <title>The bagworm genome reveals a unique fibroin gene that provides high tensile strength.</title>
        <authorList>
            <person name="Kono N."/>
            <person name="Nakamura H."/>
            <person name="Ohtoshi R."/>
            <person name="Tomita M."/>
            <person name="Numata K."/>
            <person name="Arakawa K."/>
        </authorList>
    </citation>
    <scope>NUCLEOTIDE SEQUENCE [LARGE SCALE GENOMIC DNA]</scope>
</reference>
<gene>
    <name evidence="1" type="ORF">EVAR_89763_1</name>
</gene>
<evidence type="ECO:0000313" key="1">
    <source>
        <dbReference type="EMBL" id="GBP61097.1"/>
    </source>
</evidence>
<dbReference type="Proteomes" id="UP000299102">
    <property type="component" value="Unassembled WGS sequence"/>
</dbReference>
<comment type="caution">
    <text evidence="1">The sequence shown here is derived from an EMBL/GenBank/DDBJ whole genome shotgun (WGS) entry which is preliminary data.</text>
</comment>
<organism evidence="1 2">
    <name type="scientific">Eumeta variegata</name>
    <name type="common">Bagworm moth</name>
    <name type="synonym">Eumeta japonica</name>
    <dbReference type="NCBI Taxonomy" id="151549"/>
    <lineage>
        <taxon>Eukaryota</taxon>
        <taxon>Metazoa</taxon>
        <taxon>Ecdysozoa</taxon>
        <taxon>Arthropoda</taxon>
        <taxon>Hexapoda</taxon>
        <taxon>Insecta</taxon>
        <taxon>Pterygota</taxon>
        <taxon>Neoptera</taxon>
        <taxon>Endopterygota</taxon>
        <taxon>Lepidoptera</taxon>
        <taxon>Glossata</taxon>
        <taxon>Ditrysia</taxon>
        <taxon>Tineoidea</taxon>
        <taxon>Psychidae</taxon>
        <taxon>Oiketicinae</taxon>
        <taxon>Eumeta</taxon>
    </lineage>
</organism>
<dbReference type="AlphaFoldDB" id="A0A4C1XFS0"/>
<name>A0A4C1XFS0_EUMVA</name>
<accession>A0A4C1XFS0</accession>
<proteinExistence type="predicted"/>